<dbReference type="AlphaFoldDB" id="A0A2H0NF70"/>
<comment type="caution">
    <text evidence="1">The sequence shown here is derived from an EMBL/GenBank/DDBJ whole genome shotgun (WGS) entry which is preliminary data.</text>
</comment>
<sequence>MDNFLSENCQFGQQPRRQASFLRGKKIRRLKFYGLIRANGGIDYKLNKQKVEPFDKLRASPPSSSYAEALEGLRKDTKLILQ</sequence>
<protein>
    <submittedName>
        <fullName evidence="1">Uncharacterized protein</fullName>
    </submittedName>
</protein>
<dbReference type="EMBL" id="PCWR01000015">
    <property type="protein sequence ID" value="PIR07532.1"/>
    <property type="molecule type" value="Genomic_DNA"/>
</dbReference>
<gene>
    <name evidence="1" type="ORF">COV54_00550</name>
</gene>
<reference evidence="1 2" key="1">
    <citation type="submission" date="2017-09" db="EMBL/GenBank/DDBJ databases">
        <title>Depth-based differentiation of microbial function through sediment-hosted aquifers and enrichment of novel symbionts in the deep terrestrial subsurface.</title>
        <authorList>
            <person name="Probst A.J."/>
            <person name="Ladd B."/>
            <person name="Jarett J.K."/>
            <person name="Geller-Mcgrath D.E."/>
            <person name="Sieber C.M."/>
            <person name="Emerson J.B."/>
            <person name="Anantharaman K."/>
            <person name="Thomas B.C."/>
            <person name="Malmstrom R."/>
            <person name="Stieglmeier M."/>
            <person name="Klingl A."/>
            <person name="Woyke T."/>
            <person name="Ryan C.M."/>
            <person name="Banfield J.F."/>
        </authorList>
    </citation>
    <scope>NUCLEOTIDE SEQUENCE [LARGE SCALE GENOMIC DNA]</scope>
    <source>
        <strain evidence="1">CG11_big_fil_rev_8_21_14_0_20_38_23</strain>
    </source>
</reference>
<name>A0A2H0NF70_9BACT</name>
<organism evidence="1 2">
    <name type="scientific">Candidatus Jorgensenbacteria bacterium CG11_big_fil_rev_8_21_14_0_20_38_23</name>
    <dbReference type="NCBI Taxonomy" id="1974594"/>
    <lineage>
        <taxon>Bacteria</taxon>
        <taxon>Candidatus Joergenseniibacteriota</taxon>
    </lineage>
</organism>
<evidence type="ECO:0000313" key="2">
    <source>
        <dbReference type="Proteomes" id="UP000228867"/>
    </source>
</evidence>
<accession>A0A2H0NF70</accession>
<dbReference type="Proteomes" id="UP000228867">
    <property type="component" value="Unassembled WGS sequence"/>
</dbReference>
<proteinExistence type="predicted"/>
<evidence type="ECO:0000313" key="1">
    <source>
        <dbReference type="EMBL" id="PIR07532.1"/>
    </source>
</evidence>